<feature type="region of interest" description="Disordered" evidence="1">
    <location>
        <begin position="49"/>
        <end position="81"/>
    </location>
</feature>
<feature type="compositionally biased region" description="Basic residues" evidence="1">
    <location>
        <begin position="58"/>
        <end position="68"/>
    </location>
</feature>
<evidence type="ECO:0000256" key="1">
    <source>
        <dbReference type="SAM" id="MobiDB-lite"/>
    </source>
</evidence>
<dbReference type="EMBL" id="VDMD01000026">
    <property type="protein sequence ID" value="TRM59730.1"/>
    <property type="molecule type" value="Genomic_DNA"/>
</dbReference>
<comment type="caution">
    <text evidence="2">The sequence shown here is derived from an EMBL/GenBank/DDBJ whole genome shotgun (WGS) entry which is preliminary data.</text>
</comment>
<accession>A0A550C059</accession>
<keyword evidence="4" id="KW-1185">Reference proteome</keyword>
<evidence type="ECO:0000313" key="4">
    <source>
        <dbReference type="Proteomes" id="UP000320762"/>
    </source>
</evidence>
<dbReference type="AlphaFoldDB" id="A0A550C059"/>
<reference evidence="2 4" key="1">
    <citation type="journal article" date="2019" name="New Phytol.">
        <title>Comparative genomics reveals unique wood-decay strategies and fruiting body development in the Schizophyllaceae.</title>
        <authorList>
            <person name="Almasi E."/>
            <person name="Sahu N."/>
            <person name="Krizsan K."/>
            <person name="Balint B."/>
            <person name="Kovacs G.M."/>
            <person name="Kiss B."/>
            <person name="Cseklye J."/>
            <person name="Drula E."/>
            <person name="Henrissat B."/>
            <person name="Nagy I."/>
            <person name="Chovatia M."/>
            <person name="Adam C."/>
            <person name="LaButti K."/>
            <person name="Lipzen A."/>
            <person name="Riley R."/>
            <person name="Grigoriev I.V."/>
            <person name="Nagy L.G."/>
        </authorList>
    </citation>
    <scope>NUCLEOTIDE SEQUENCE [LARGE SCALE GENOMIC DNA]</scope>
    <source>
        <strain evidence="2 4">NL-1724</strain>
    </source>
</reference>
<name>A0A550C059_9AGAR</name>
<evidence type="ECO:0000313" key="2">
    <source>
        <dbReference type="EMBL" id="TRM58163.1"/>
    </source>
</evidence>
<evidence type="ECO:0000313" key="3">
    <source>
        <dbReference type="EMBL" id="TRM59730.1"/>
    </source>
</evidence>
<reference evidence="2" key="2">
    <citation type="submission" date="2019-06" db="EMBL/GenBank/DDBJ databases">
        <authorList>
            <consortium name="DOE Joint Genome Institute"/>
            <person name="Ahrendt S.R."/>
            <person name="Cantor M.N."/>
            <person name="Hua S.X."/>
        </authorList>
    </citation>
    <scope>NUCLEOTIDE SEQUENCE</scope>
    <source>
        <strain evidence="2">NL-1724</strain>
    </source>
</reference>
<dbReference type="OrthoDB" id="3070163at2759"/>
<organism evidence="2 4">
    <name type="scientific">Schizophyllum amplum</name>
    <dbReference type="NCBI Taxonomy" id="97359"/>
    <lineage>
        <taxon>Eukaryota</taxon>
        <taxon>Fungi</taxon>
        <taxon>Dikarya</taxon>
        <taxon>Basidiomycota</taxon>
        <taxon>Agaricomycotina</taxon>
        <taxon>Agaricomycetes</taxon>
        <taxon>Agaricomycetidae</taxon>
        <taxon>Agaricales</taxon>
        <taxon>Schizophyllaceae</taxon>
        <taxon>Schizophyllum</taxon>
    </lineage>
</organism>
<feature type="region of interest" description="Disordered" evidence="1">
    <location>
        <begin position="356"/>
        <end position="380"/>
    </location>
</feature>
<protein>
    <submittedName>
        <fullName evidence="2">Uncharacterized protein</fullName>
    </submittedName>
</protein>
<proteinExistence type="predicted"/>
<dbReference type="STRING" id="97359.A0A550C059"/>
<gene>
    <name evidence="3" type="ORF">BD626DRAFT_507075</name>
    <name evidence="2" type="ORF">BD626DRAFT_512379</name>
</gene>
<dbReference type="EMBL" id="VDMD01000038">
    <property type="protein sequence ID" value="TRM58163.1"/>
    <property type="molecule type" value="Genomic_DNA"/>
</dbReference>
<dbReference type="Proteomes" id="UP000320762">
    <property type="component" value="Unassembled WGS sequence"/>
</dbReference>
<sequence>MGGLNDEDVIATAPQVTGRLSTTDRNAALVRAEAGLRTDLRRNNEVVELSSDDEVQTKARKKPARTKTGRTAVKHEKDEPSLALASAQVSTSSSPIIVSTPSQLPLEESAVIDALLDGVWTASFLPAIYCRMFASDAPFGWIKGPGFPALLQDVLARRFPEWANLYTIKDRSRTYLKASSRVNEKRSEIARDAVNVVERFYNQPSYRLNEPKIRSHATWAICPNGPAVWKTPTPKALCDMGMESDDEEYVRPDGIFESDTVIEVLAPHLKLYAETDIGCGRPVGLLALVAAAVERAYSQYVGFINGNRSEVNTFSKDKYGPALLDYVANAKKLSSRRWASIYALCNVEETKKRKLPGADGAMARKRHRLYVPSSPPPEDA</sequence>